<feature type="region of interest" description="Disordered" evidence="1">
    <location>
        <begin position="28"/>
        <end position="86"/>
    </location>
</feature>
<evidence type="ECO:0000256" key="2">
    <source>
        <dbReference type="SAM" id="Phobius"/>
    </source>
</evidence>
<keyword evidence="3" id="KW-0732">Signal</keyword>
<name>A0A1H9NZ46_9CORY</name>
<keyword evidence="2" id="KW-0472">Membrane</keyword>
<evidence type="ECO:0000256" key="3">
    <source>
        <dbReference type="SAM" id="SignalP"/>
    </source>
</evidence>
<feature type="transmembrane region" description="Helical" evidence="2">
    <location>
        <begin position="97"/>
        <end position="122"/>
    </location>
</feature>
<protein>
    <recommendedName>
        <fullName evidence="6">Secreted protein</fullName>
    </recommendedName>
</protein>
<organism evidence="4 5">
    <name type="scientific">Corynebacterium cystitidis DSM 20524</name>
    <dbReference type="NCBI Taxonomy" id="1121357"/>
    <lineage>
        <taxon>Bacteria</taxon>
        <taxon>Bacillati</taxon>
        <taxon>Actinomycetota</taxon>
        <taxon>Actinomycetes</taxon>
        <taxon>Mycobacteriales</taxon>
        <taxon>Corynebacteriaceae</taxon>
        <taxon>Corynebacterium</taxon>
    </lineage>
</organism>
<gene>
    <name evidence="4" type="ORF">SAMN05661109_00159</name>
</gene>
<sequence>MRNFRKAALVGATALAVAFGSTSVAAAQENPTSTIGDSNLSSRIGAALGTDPSNHGANNPAQGEPDNTTDGKALFGSSKGQAEGEETFKAQPAWAKLLYGGTIFAGVAGLVGLVFGPLYNLFVHGM</sequence>
<accession>A0A1H9NZ46</accession>
<reference evidence="5" key="1">
    <citation type="submission" date="2016-10" db="EMBL/GenBank/DDBJ databases">
        <authorList>
            <person name="Varghese N."/>
            <person name="Submissions S."/>
        </authorList>
    </citation>
    <scope>NUCLEOTIDE SEQUENCE [LARGE SCALE GENOMIC DNA]</scope>
    <source>
        <strain evidence="5">DSM 20524</strain>
    </source>
</reference>
<evidence type="ECO:0000313" key="5">
    <source>
        <dbReference type="Proteomes" id="UP000198929"/>
    </source>
</evidence>
<evidence type="ECO:0008006" key="6">
    <source>
        <dbReference type="Google" id="ProtNLM"/>
    </source>
</evidence>
<dbReference type="STRING" id="1121357.SAMN05661109_00159"/>
<dbReference type="RefSeq" id="WP_092254794.1">
    <property type="nucleotide sequence ID" value="NZ_CP047199.1"/>
</dbReference>
<keyword evidence="5" id="KW-1185">Reference proteome</keyword>
<keyword evidence="2" id="KW-0812">Transmembrane</keyword>
<evidence type="ECO:0000256" key="1">
    <source>
        <dbReference type="SAM" id="MobiDB-lite"/>
    </source>
</evidence>
<dbReference type="AlphaFoldDB" id="A0A1H9NZ46"/>
<evidence type="ECO:0000313" key="4">
    <source>
        <dbReference type="EMBL" id="SER41256.1"/>
    </source>
</evidence>
<keyword evidence="2" id="KW-1133">Transmembrane helix</keyword>
<feature type="compositionally biased region" description="Polar residues" evidence="1">
    <location>
        <begin position="28"/>
        <end position="42"/>
    </location>
</feature>
<feature type="signal peptide" evidence="3">
    <location>
        <begin position="1"/>
        <end position="26"/>
    </location>
</feature>
<feature type="chain" id="PRO_5038988875" description="Secreted protein" evidence="3">
    <location>
        <begin position="27"/>
        <end position="126"/>
    </location>
</feature>
<proteinExistence type="predicted"/>
<dbReference type="EMBL" id="FOGQ01000001">
    <property type="protein sequence ID" value="SER41256.1"/>
    <property type="molecule type" value="Genomic_DNA"/>
</dbReference>
<feature type="compositionally biased region" description="Polar residues" evidence="1">
    <location>
        <begin position="51"/>
        <end position="70"/>
    </location>
</feature>
<dbReference type="Proteomes" id="UP000198929">
    <property type="component" value="Unassembled WGS sequence"/>
</dbReference>